<dbReference type="InterPro" id="IPR018800">
    <property type="entry name" value="PRCC"/>
</dbReference>
<dbReference type="PANTHER" id="PTHR13621">
    <property type="entry name" value="PROLINE-RICH PROTEIN PRCC"/>
    <property type="match status" value="1"/>
</dbReference>
<protein>
    <submittedName>
        <fullName evidence="2">Putative mitotic checkpoint protein prcc</fullName>
    </submittedName>
</protein>
<feature type="region of interest" description="Disordered" evidence="1">
    <location>
        <begin position="49"/>
        <end position="91"/>
    </location>
</feature>
<dbReference type="PANTHER" id="PTHR13621:SF2">
    <property type="entry name" value="PROLINE-RICH PROTEIN PRCC"/>
    <property type="match status" value="1"/>
</dbReference>
<feature type="region of interest" description="Disordered" evidence="1">
    <location>
        <begin position="141"/>
        <end position="181"/>
    </location>
</feature>
<accession>A0A2R5LNN9</accession>
<reference evidence="2" key="1">
    <citation type="submission" date="2018-03" db="EMBL/GenBank/DDBJ databases">
        <title>The relapsing fever spirochete Borrelia turicatae persists in the highly oxidative environment of its soft-bodied tick vector.</title>
        <authorList>
            <person name="Bourret T.J."/>
            <person name="Boyle W.K."/>
            <person name="Valenzuela J.G."/>
            <person name="Oliveira F."/>
            <person name="Lopez J.E."/>
        </authorList>
    </citation>
    <scope>NUCLEOTIDE SEQUENCE</scope>
    <source>
        <strain evidence="2">Kansas strain/isolate</strain>
        <tissue evidence="2">Salivary glands</tissue>
    </source>
</reference>
<dbReference type="AlphaFoldDB" id="A0A2R5LNN9"/>
<feature type="region of interest" description="Disordered" evidence="1">
    <location>
        <begin position="1"/>
        <end position="33"/>
    </location>
</feature>
<evidence type="ECO:0000313" key="2">
    <source>
        <dbReference type="EMBL" id="MBY11153.1"/>
    </source>
</evidence>
<feature type="region of interest" description="Disordered" evidence="1">
    <location>
        <begin position="116"/>
        <end position="135"/>
    </location>
</feature>
<feature type="compositionally biased region" description="Polar residues" evidence="1">
    <location>
        <begin position="117"/>
        <end position="127"/>
    </location>
</feature>
<dbReference type="Pfam" id="PF10253">
    <property type="entry name" value="PRCC"/>
    <property type="match status" value="1"/>
</dbReference>
<dbReference type="GO" id="GO:0005634">
    <property type="term" value="C:nucleus"/>
    <property type="evidence" value="ECO:0007669"/>
    <property type="project" value="TreeGrafter"/>
</dbReference>
<proteinExistence type="predicted"/>
<dbReference type="EMBL" id="GGLE01007027">
    <property type="protein sequence ID" value="MBY11153.1"/>
    <property type="molecule type" value="Transcribed_RNA"/>
</dbReference>
<feature type="compositionally biased region" description="Polar residues" evidence="1">
    <location>
        <begin position="17"/>
        <end position="27"/>
    </location>
</feature>
<name>A0A2R5LNN9_9ACAR</name>
<evidence type="ECO:0000256" key="1">
    <source>
        <dbReference type="SAM" id="MobiDB-lite"/>
    </source>
</evidence>
<sequence length="289" mass="32091">MSLVAYGDSSDEDATSDHVSGGSSNLGNLLAKLPSPADDCSLHGIAVRHSSKSKRTKILIPSLNDFGDDDEEESRSSSKKFKPSQTGSGLVQLLPAPQNSVLCSTQLMPHVLKKAATKSTSGRPTITQHDEDDDDIPSTFFSFSEPPQIPKNVEETSSIGDDDVQEETSKKGKIVWSEPNEPGTVAHDVMLDDGALVRLRGRRNEEIHIIDVSAADQMDKTQVLVKGLTEQQTYQSPKDNNDFHTTQMHRRKHQITYLAQQAKEREQELKNMWAQNRMTRKQTQAKYGF</sequence>
<organism evidence="2">
    <name type="scientific">Ornithodoros turicata</name>
    <dbReference type="NCBI Taxonomy" id="34597"/>
    <lineage>
        <taxon>Eukaryota</taxon>
        <taxon>Metazoa</taxon>
        <taxon>Ecdysozoa</taxon>
        <taxon>Arthropoda</taxon>
        <taxon>Chelicerata</taxon>
        <taxon>Arachnida</taxon>
        <taxon>Acari</taxon>
        <taxon>Parasitiformes</taxon>
        <taxon>Ixodida</taxon>
        <taxon>Ixodoidea</taxon>
        <taxon>Argasidae</taxon>
        <taxon>Ornithodorinae</taxon>
        <taxon>Ornithodoros</taxon>
    </lineage>
</organism>